<dbReference type="OrthoDB" id="97518at2759"/>
<feature type="compositionally biased region" description="Low complexity" evidence="2">
    <location>
        <begin position="209"/>
        <end position="220"/>
    </location>
</feature>
<proteinExistence type="inferred from homology"/>
<gene>
    <name evidence="3" type="ORF">EHS24_008144</name>
</gene>
<dbReference type="AlphaFoldDB" id="A0A427XT03"/>
<dbReference type="SUPFAM" id="SSF54518">
    <property type="entry name" value="Tubby C-terminal domain-like"/>
    <property type="match status" value="1"/>
</dbReference>
<evidence type="ECO:0000256" key="2">
    <source>
        <dbReference type="SAM" id="MobiDB-lite"/>
    </source>
</evidence>
<dbReference type="RefSeq" id="XP_028476402.1">
    <property type="nucleotide sequence ID" value="XM_028623469.1"/>
</dbReference>
<organism evidence="3 4">
    <name type="scientific">Apiotrichum porosum</name>
    <dbReference type="NCBI Taxonomy" id="105984"/>
    <lineage>
        <taxon>Eukaryota</taxon>
        <taxon>Fungi</taxon>
        <taxon>Dikarya</taxon>
        <taxon>Basidiomycota</taxon>
        <taxon>Agaricomycotina</taxon>
        <taxon>Tremellomycetes</taxon>
        <taxon>Trichosporonales</taxon>
        <taxon>Trichosporonaceae</taxon>
        <taxon>Apiotrichum</taxon>
    </lineage>
</organism>
<sequence>MMGNDDFAVPDLPPLQPVSRAKGRLGLFADMVATQPTVLLLDFWMKWHKASGQVAAPFVISTMAGVPVLQCRGYRGEHWTKKRAIHDTKGNRLFRLSAKTTDGCRYTGRDGEDKELFRLYGNSTSALQVEFVDKFSLRPAILHIQGGHARKVVNITCDGQVVARTRRWDGHDKTYGRTTYRLEVAQGVDIALLAAIAICLDEQEKATRSSGSYDAASGGATSSGGGAFRDPVHVDPSGGVVTEGR</sequence>
<protein>
    <recommendedName>
        <fullName evidence="5">Tubby C-terminal domain-containing protein</fullName>
    </recommendedName>
</protein>
<evidence type="ECO:0000313" key="4">
    <source>
        <dbReference type="Proteomes" id="UP000279236"/>
    </source>
</evidence>
<dbReference type="GeneID" id="39592687"/>
<name>A0A427XT03_9TREE</name>
<dbReference type="Proteomes" id="UP000279236">
    <property type="component" value="Unassembled WGS sequence"/>
</dbReference>
<dbReference type="Gene3D" id="2.40.160.200">
    <property type="entry name" value="LURP1-related"/>
    <property type="match status" value="1"/>
</dbReference>
<evidence type="ECO:0008006" key="5">
    <source>
        <dbReference type="Google" id="ProtNLM"/>
    </source>
</evidence>
<evidence type="ECO:0000256" key="1">
    <source>
        <dbReference type="ARBA" id="ARBA00005437"/>
    </source>
</evidence>
<keyword evidence="4" id="KW-1185">Reference proteome</keyword>
<dbReference type="InterPro" id="IPR038595">
    <property type="entry name" value="LOR_sf"/>
</dbReference>
<dbReference type="InterPro" id="IPR025659">
    <property type="entry name" value="Tubby-like_C"/>
</dbReference>
<accession>A0A427XT03</accession>
<dbReference type="EMBL" id="RSCE01000006">
    <property type="protein sequence ID" value="RSH81947.1"/>
    <property type="molecule type" value="Genomic_DNA"/>
</dbReference>
<dbReference type="InterPro" id="IPR007612">
    <property type="entry name" value="LOR"/>
</dbReference>
<comment type="caution">
    <text evidence="3">The sequence shown here is derived from an EMBL/GenBank/DDBJ whole genome shotgun (WGS) entry which is preliminary data.</text>
</comment>
<dbReference type="Pfam" id="PF04525">
    <property type="entry name" value="LOR"/>
    <property type="match status" value="1"/>
</dbReference>
<dbReference type="STRING" id="105984.A0A427XT03"/>
<feature type="region of interest" description="Disordered" evidence="2">
    <location>
        <begin position="208"/>
        <end position="245"/>
    </location>
</feature>
<comment type="similarity">
    <text evidence="1">Belongs to the LOR family.</text>
</comment>
<evidence type="ECO:0000313" key="3">
    <source>
        <dbReference type="EMBL" id="RSH81947.1"/>
    </source>
</evidence>
<reference evidence="3 4" key="1">
    <citation type="submission" date="2018-11" db="EMBL/GenBank/DDBJ databases">
        <title>Genome sequence of Apiotrichum porosum DSM 27194.</title>
        <authorList>
            <person name="Aliyu H."/>
            <person name="Gorte O."/>
            <person name="Ochsenreither K."/>
        </authorList>
    </citation>
    <scope>NUCLEOTIDE SEQUENCE [LARGE SCALE GENOMIC DNA]</scope>
    <source>
        <strain evidence="3 4">DSM 27194</strain>
    </source>
</reference>